<evidence type="ECO:0000256" key="3">
    <source>
        <dbReference type="ARBA" id="ARBA00022982"/>
    </source>
</evidence>
<dbReference type="PROSITE" id="PS51352">
    <property type="entry name" value="THIOREDOXIN_2"/>
    <property type="match status" value="1"/>
</dbReference>
<dbReference type="CDD" id="cd02947">
    <property type="entry name" value="TRX_family"/>
    <property type="match status" value="1"/>
</dbReference>
<proteinExistence type="inferred from homology"/>
<keyword evidence="2" id="KW-0813">Transport</keyword>
<name>A0AAP4R9L7_9BURK</name>
<dbReference type="Gene3D" id="3.40.30.10">
    <property type="entry name" value="Glutaredoxin"/>
    <property type="match status" value="1"/>
</dbReference>
<evidence type="ECO:0000256" key="2">
    <source>
        <dbReference type="ARBA" id="ARBA00022448"/>
    </source>
</evidence>
<dbReference type="SUPFAM" id="SSF52833">
    <property type="entry name" value="Thioredoxin-like"/>
    <property type="match status" value="1"/>
</dbReference>
<dbReference type="InterPro" id="IPR017937">
    <property type="entry name" value="Thioredoxin_CS"/>
</dbReference>
<evidence type="ECO:0000256" key="6">
    <source>
        <dbReference type="NCBIfam" id="TIGR01068"/>
    </source>
</evidence>
<dbReference type="InterPro" id="IPR036249">
    <property type="entry name" value="Thioredoxin-like_sf"/>
</dbReference>
<dbReference type="NCBIfam" id="TIGR01068">
    <property type="entry name" value="thioredoxin"/>
    <property type="match status" value="1"/>
</dbReference>
<dbReference type="InterPro" id="IPR005746">
    <property type="entry name" value="Thioredoxin"/>
</dbReference>
<dbReference type="GO" id="GO:0045454">
    <property type="term" value="P:cell redox homeostasis"/>
    <property type="evidence" value="ECO:0007669"/>
    <property type="project" value="TreeGrafter"/>
</dbReference>
<dbReference type="EMBL" id="JAUJQS010000025">
    <property type="protein sequence ID" value="MDN7568419.1"/>
    <property type="molecule type" value="Genomic_DNA"/>
</dbReference>
<keyword evidence="4" id="KW-1015">Disulfide bond</keyword>
<keyword evidence="3" id="KW-0249">Electron transport</keyword>
<dbReference type="FunFam" id="3.40.30.10:FF:000001">
    <property type="entry name" value="Thioredoxin"/>
    <property type="match status" value="1"/>
</dbReference>
<dbReference type="GO" id="GO:0015035">
    <property type="term" value="F:protein-disulfide reductase activity"/>
    <property type="evidence" value="ECO:0007669"/>
    <property type="project" value="UniProtKB-UniRule"/>
</dbReference>
<dbReference type="Pfam" id="PF00085">
    <property type="entry name" value="Thioredoxin"/>
    <property type="match status" value="1"/>
</dbReference>
<dbReference type="InterPro" id="IPR013766">
    <property type="entry name" value="Thioredoxin_domain"/>
</dbReference>
<reference evidence="8" key="1">
    <citation type="submission" date="2023-07" db="EMBL/GenBank/DDBJ databases">
        <title>A collection of bacterial strains from the Burkholderia cepacia Research Laboratory and Repository.</title>
        <authorList>
            <person name="Lipuma J."/>
            <person name="Spilker T."/>
            <person name="Caverly L."/>
        </authorList>
    </citation>
    <scope>NUCLEOTIDE SEQUENCE</scope>
    <source>
        <strain evidence="8">AU44979</strain>
    </source>
</reference>
<accession>A0AAP4R9L7</accession>
<keyword evidence="5" id="KW-0676">Redox-active center</keyword>
<evidence type="ECO:0000256" key="5">
    <source>
        <dbReference type="ARBA" id="ARBA00023284"/>
    </source>
</evidence>
<dbReference type="Proteomes" id="UP001172109">
    <property type="component" value="Unassembled WGS sequence"/>
</dbReference>
<dbReference type="AlphaFoldDB" id="A0AAP4R9L7"/>
<evidence type="ECO:0000259" key="7">
    <source>
        <dbReference type="PROSITE" id="PS51352"/>
    </source>
</evidence>
<evidence type="ECO:0000256" key="4">
    <source>
        <dbReference type="ARBA" id="ARBA00023157"/>
    </source>
</evidence>
<protein>
    <recommendedName>
        <fullName evidence="6">Thioredoxin</fullName>
    </recommendedName>
</protein>
<dbReference type="PRINTS" id="PR00421">
    <property type="entry name" value="THIOREDOXIN"/>
</dbReference>
<sequence length="420" mass="44901">MHGAPTRETGQGRSMSNLKSVTLETIEADVINNPLPVLIDFWAPWCGPCKALAPTLSKLSEQFEGNVAFVKIDVDENAGVRERFGVRGIPTLILLRGGKELGRVVGNRSATQLAGFIDNHLGSVTPLPAAIAVAPNAFGGDAQLKAERLAALRTWLDRKRAAPSEAMWDGEIGSAIQFVCNTADVDDCARMLGIPANVLAVVESLSSYRSTHLNGAEFIAHWLDAVPVGANLARLPQMLLTDLLSGGEMTELIRGDATLLSIRDRLAAQHDPARAEGPLDSELAAIKQALAKADATPAGAAHALATRLLVLVAQPLGDAAIVTDFMFGLAGAHWELLRAACNWTRDDDRRFMQLAEETSNRAVERGEEASQGDKTLERIGLVDAELIARFRSHYGNGTQALKKVGASIGDRLIGLTKRCA</sequence>
<dbReference type="PANTHER" id="PTHR45663:SF11">
    <property type="entry name" value="GEO12009P1"/>
    <property type="match status" value="1"/>
</dbReference>
<gene>
    <name evidence="8" type="primary">trxA</name>
    <name evidence="8" type="ORF">QZM56_28295</name>
</gene>
<comment type="caution">
    <text evidence="8">The sequence shown here is derived from an EMBL/GenBank/DDBJ whole genome shotgun (WGS) entry which is preliminary data.</text>
</comment>
<evidence type="ECO:0000313" key="8">
    <source>
        <dbReference type="EMBL" id="MDN7568419.1"/>
    </source>
</evidence>
<dbReference type="PROSITE" id="PS00194">
    <property type="entry name" value="THIOREDOXIN_1"/>
    <property type="match status" value="1"/>
</dbReference>
<dbReference type="PANTHER" id="PTHR45663">
    <property type="entry name" value="GEO12009P1"/>
    <property type="match status" value="1"/>
</dbReference>
<comment type="similarity">
    <text evidence="1">Belongs to the thioredoxin family.</text>
</comment>
<dbReference type="RefSeq" id="WP_226285413.1">
    <property type="nucleotide sequence ID" value="NZ_CADEUY010000002.1"/>
</dbReference>
<organism evidence="8 9">
    <name type="scientific">Burkholderia contaminans</name>
    <dbReference type="NCBI Taxonomy" id="488447"/>
    <lineage>
        <taxon>Bacteria</taxon>
        <taxon>Pseudomonadati</taxon>
        <taxon>Pseudomonadota</taxon>
        <taxon>Betaproteobacteria</taxon>
        <taxon>Burkholderiales</taxon>
        <taxon>Burkholderiaceae</taxon>
        <taxon>Burkholderia</taxon>
        <taxon>Burkholderia cepacia complex</taxon>
    </lineage>
</organism>
<feature type="domain" description="Thioredoxin" evidence="7">
    <location>
        <begin position="12"/>
        <end position="122"/>
    </location>
</feature>
<dbReference type="GO" id="GO:0005829">
    <property type="term" value="C:cytosol"/>
    <property type="evidence" value="ECO:0007669"/>
    <property type="project" value="TreeGrafter"/>
</dbReference>
<evidence type="ECO:0000313" key="9">
    <source>
        <dbReference type="Proteomes" id="UP001172109"/>
    </source>
</evidence>
<evidence type="ECO:0000256" key="1">
    <source>
        <dbReference type="ARBA" id="ARBA00008987"/>
    </source>
</evidence>